<dbReference type="Pfam" id="PF00067">
    <property type="entry name" value="p450"/>
    <property type="match status" value="1"/>
</dbReference>
<keyword evidence="10" id="KW-0408">Iron</keyword>
<dbReference type="PANTHER" id="PTHR46300">
    <property type="entry name" value="P450, PUTATIVE (EUROFUNG)-RELATED-RELATED"/>
    <property type="match status" value="1"/>
</dbReference>
<name>A0ABR3ES46_9AGAR</name>
<dbReference type="Proteomes" id="UP001465976">
    <property type="component" value="Unassembled WGS sequence"/>
</dbReference>
<dbReference type="Gene3D" id="1.10.630.10">
    <property type="entry name" value="Cytochrome P450"/>
    <property type="match status" value="1"/>
</dbReference>
<evidence type="ECO:0000256" key="12">
    <source>
        <dbReference type="ARBA" id="ARBA00023136"/>
    </source>
</evidence>
<comment type="subcellular location">
    <subcellularLocation>
        <location evidence="2">Membrane</location>
        <topology evidence="2">Single-pass membrane protein</topology>
    </subcellularLocation>
</comment>
<sequence>MGENSEMEDVIKNCAGNAYVELQARGQEEIDSVVGSGRLPDFEDRENLPYVNALIAETMRWNPVVPLALVHRATQDDVYDGYFIPAGSTIVANAWAMLHAEELYGPNPMTFDPDRFMKRDGKNPPDPSQFAFGFGRSTFTITKATDEDGKEIIPEVEYLDGNIRFVASIRFDVRLRQMTTN</sequence>
<keyword evidence="6" id="KW-0812">Transmembrane</keyword>
<gene>
    <name evidence="14" type="ORF">V5O48_016400</name>
</gene>
<dbReference type="PRINTS" id="PR00463">
    <property type="entry name" value="EP450I"/>
</dbReference>
<evidence type="ECO:0000256" key="8">
    <source>
        <dbReference type="ARBA" id="ARBA00022989"/>
    </source>
</evidence>
<comment type="cofactor">
    <cofactor evidence="1">
        <name>heme</name>
        <dbReference type="ChEBI" id="CHEBI:30413"/>
    </cofactor>
</comment>
<evidence type="ECO:0000256" key="3">
    <source>
        <dbReference type="ARBA" id="ARBA00005179"/>
    </source>
</evidence>
<dbReference type="InterPro" id="IPR050364">
    <property type="entry name" value="Cytochrome_P450_fung"/>
</dbReference>
<keyword evidence="11" id="KW-0503">Monooxygenase</keyword>
<keyword evidence="15" id="KW-1185">Reference proteome</keyword>
<comment type="caution">
    <text evidence="14">The sequence shown here is derived from an EMBL/GenBank/DDBJ whole genome shotgun (WGS) entry which is preliminary data.</text>
</comment>
<dbReference type="InterPro" id="IPR036396">
    <property type="entry name" value="Cyt_P450_sf"/>
</dbReference>
<evidence type="ECO:0000256" key="6">
    <source>
        <dbReference type="ARBA" id="ARBA00022692"/>
    </source>
</evidence>
<proteinExistence type="inferred from homology"/>
<dbReference type="SUPFAM" id="SSF48264">
    <property type="entry name" value="Cytochrome P450"/>
    <property type="match status" value="1"/>
</dbReference>
<keyword evidence="8" id="KW-1133">Transmembrane helix</keyword>
<keyword evidence="7" id="KW-0479">Metal-binding</keyword>
<evidence type="ECO:0000256" key="10">
    <source>
        <dbReference type="ARBA" id="ARBA00023004"/>
    </source>
</evidence>
<keyword evidence="9" id="KW-0560">Oxidoreductase</keyword>
<evidence type="ECO:0000313" key="14">
    <source>
        <dbReference type="EMBL" id="KAL0565623.1"/>
    </source>
</evidence>
<evidence type="ECO:0000256" key="13">
    <source>
        <dbReference type="ARBA" id="ARBA00023180"/>
    </source>
</evidence>
<evidence type="ECO:0000256" key="5">
    <source>
        <dbReference type="ARBA" id="ARBA00022617"/>
    </source>
</evidence>
<dbReference type="PANTHER" id="PTHR46300:SF2">
    <property type="entry name" value="CYTOCHROME P450 MONOOXYGENASE ALNH-RELATED"/>
    <property type="match status" value="1"/>
</dbReference>
<dbReference type="InterPro" id="IPR002401">
    <property type="entry name" value="Cyt_P450_E_grp-I"/>
</dbReference>
<evidence type="ECO:0000256" key="2">
    <source>
        <dbReference type="ARBA" id="ARBA00004167"/>
    </source>
</evidence>
<dbReference type="InterPro" id="IPR001128">
    <property type="entry name" value="Cyt_P450"/>
</dbReference>
<evidence type="ECO:0000256" key="11">
    <source>
        <dbReference type="ARBA" id="ARBA00023033"/>
    </source>
</evidence>
<evidence type="ECO:0000256" key="4">
    <source>
        <dbReference type="ARBA" id="ARBA00010617"/>
    </source>
</evidence>
<comment type="pathway">
    <text evidence="3">Secondary metabolite biosynthesis.</text>
</comment>
<evidence type="ECO:0000256" key="1">
    <source>
        <dbReference type="ARBA" id="ARBA00001971"/>
    </source>
</evidence>
<evidence type="ECO:0000313" key="15">
    <source>
        <dbReference type="Proteomes" id="UP001465976"/>
    </source>
</evidence>
<keyword evidence="5" id="KW-0349">Heme</keyword>
<evidence type="ECO:0000256" key="7">
    <source>
        <dbReference type="ARBA" id="ARBA00022723"/>
    </source>
</evidence>
<keyword evidence="13" id="KW-0325">Glycoprotein</keyword>
<evidence type="ECO:0000256" key="9">
    <source>
        <dbReference type="ARBA" id="ARBA00023002"/>
    </source>
</evidence>
<protein>
    <recommendedName>
        <fullName evidence="16">Cytochrome P450</fullName>
    </recommendedName>
</protein>
<keyword evidence="12" id="KW-0472">Membrane</keyword>
<evidence type="ECO:0008006" key="16">
    <source>
        <dbReference type="Google" id="ProtNLM"/>
    </source>
</evidence>
<dbReference type="EMBL" id="JBAHYK010002188">
    <property type="protein sequence ID" value="KAL0565623.1"/>
    <property type="molecule type" value="Genomic_DNA"/>
</dbReference>
<reference evidence="14 15" key="1">
    <citation type="submission" date="2024-02" db="EMBL/GenBank/DDBJ databases">
        <title>A draft genome for the cacao thread blight pathogen Marasmius crinis-equi.</title>
        <authorList>
            <person name="Cohen S.P."/>
            <person name="Baruah I.K."/>
            <person name="Amoako-Attah I."/>
            <person name="Bukari Y."/>
            <person name="Meinhardt L.W."/>
            <person name="Bailey B.A."/>
        </authorList>
    </citation>
    <scope>NUCLEOTIDE SEQUENCE [LARGE SCALE GENOMIC DNA]</scope>
    <source>
        <strain evidence="14 15">GH-76</strain>
    </source>
</reference>
<accession>A0ABR3ES46</accession>
<comment type="similarity">
    <text evidence="4">Belongs to the cytochrome P450 family.</text>
</comment>
<organism evidence="14 15">
    <name type="scientific">Marasmius crinis-equi</name>
    <dbReference type="NCBI Taxonomy" id="585013"/>
    <lineage>
        <taxon>Eukaryota</taxon>
        <taxon>Fungi</taxon>
        <taxon>Dikarya</taxon>
        <taxon>Basidiomycota</taxon>
        <taxon>Agaricomycotina</taxon>
        <taxon>Agaricomycetes</taxon>
        <taxon>Agaricomycetidae</taxon>
        <taxon>Agaricales</taxon>
        <taxon>Marasmiineae</taxon>
        <taxon>Marasmiaceae</taxon>
        <taxon>Marasmius</taxon>
    </lineage>
</organism>